<dbReference type="AlphaFoldDB" id="A0A9Q1EBF1"/>
<evidence type="ECO:0000313" key="3">
    <source>
        <dbReference type="Proteomes" id="UP001152622"/>
    </source>
</evidence>
<gene>
    <name evidence="2" type="ORF">SKAU_G00390760</name>
</gene>
<dbReference type="Proteomes" id="UP001152622">
    <property type="component" value="Chromosome 20"/>
</dbReference>
<dbReference type="EMBL" id="JAINUF010000020">
    <property type="protein sequence ID" value="KAJ8335734.1"/>
    <property type="molecule type" value="Genomic_DNA"/>
</dbReference>
<proteinExistence type="predicted"/>
<evidence type="ECO:0000313" key="2">
    <source>
        <dbReference type="EMBL" id="KAJ8335734.1"/>
    </source>
</evidence>
<sequence>MKSAQYHNAVFAAVRSQLEREMSVMMGSKAPLVYGRSAFTLGCLCGPDGPASTIKSHWGHKLLLRPKLEIKAVIIAEELYQPVQLGFKLEHLPPAALLSSGYAGMTRAEGAGRRRYTRPRRQRFGPRERKERQSVWRSSTISRE</sequence>
<reference evidence="2" key="1">
    <citation type="journal article" date="2023" name="Science">
        <title>Genome structures resolve the early diversification of teleost fishes.</title>
        <authorList>
            <person name="Parey E."/>
            <person name="Louis A."/>
            <person name="Montfort J."/>
            <person name="Bouchez O."/>
            <person name="Roques C."/>
            <person name="Iampietro C."/>
            <person name="Lluch J."/>
            <person name="Castinel A."/>
            <person name="Donnadieu C."/>
            <person name="Desvignes T."/>
            <person name="Floi Bucao C."/>
            <person name="Jouanno E."/>
            <person name="Wen M."/>
            <person name="Mejri S."/>
            <person name="Dirks R."/>
            <person name="Jansen H."/>
            <person name="Henkel C."/>
            <person name="Chen W.J."/>
            <person name="Zahm M."/>
            <person name="Cabau C."/>
            <person name="Klopp C."/>
            <person name="Thompson A.W."/>
            <person name="Robinson-Rechavi M."/>
            <person name="Braasch I."/>
            <person name="Lecointre G."/>
            <person name="Bobe J."/>
            <person name="Postlethwait J.H."/>
            <person name="Berthelot C."/>
            <person name="Roest Crollius H."/>
            <person name="Guiguen Y."/>
        </authorList>
    </citation>
    <scope>NUCLEOTIDE SEQUENCE</scope>
    <source>
        <strain evidence="2">WJC10195</strain>
    </source>
</reference>
<name>A0A9Q1EBF1_SYNKA</name>
<feature type="compositionally biased region" description="Polar residues" evidence="1">
    <location>
        <begin position="135"/>
        <end position="144"/>
    </location>
</feature>
<evidence type="ECO:0000256" key="1">
    <source>
        <dbReference type="SAM" id="MobiDB-lite"/>
    </source>
</evidence>
<feature type="region of interest" description="Disordered" evidence="1">
    <location>
        <begin position="107"/>
        <end position="144"/>
    </location>
</feature>
<organism evidence="2 3">
    <name type="scientific">Synaphobranchus kaupii</name>
    <name type="common">Kaup's arrowtooth eel</name>
    <dbReference type="NCBI Taxonomy" id="118154"/>
    <lineage>
        <taxon>Eukaryota</taxon>
        <taxon>Metazoa</taxon>
        <taxon>Chordata</taxon>
        <taxon>Craniata</taxon>
        <taxon>Vertebrata</taxon>
        <taxon>Euteleostomi</taxon>
        <taxon>Actinopterygii</taxon>
        <taxon>Neopterygii</taxon>
        <taxon>Teleostei</taxon>
        <taxon>Anguilliformes</taxon>
        <taxon>Synaphobranchidae</taxon>
        <taxon>Synaphobranchus</taxon>
    </lineage>
</organism>
<protein>
    <submittedName>
        <fullName evidence="2">Uncharacterized protein</fullName>
    </submittedName>
</protein>
<accession>A0A9Q1EBF1</accession>
<keyword evidence="3" id="KW-1185">Reference proteome</keyword>
<comment type="caution">
    <text evidence="2">The sequence shown here is derived from an EMBL/GenBank/DDBJ whole genome shotgun (WGS) entry which is preliminary data.</text>
</comment>
<feature type="compositionally biased region" description="Basic and acidic residues" evidence="1">
    <location>
        <begin position="125"/>
        <end position="134"/>
    </location>
</feature>
<feature type="compositionally biased region" description="Basic residues" evidence="1">
    <location>
        <begin position="113"/>
        <end position="124"/>
    </location>
</feature>